<comment type="caution">
    <text evidence="1">The sequence shown here is derived from an EMBL/GenBank/DDBJ whole genome shotgun (WGS) entry which is preliminary data.</text>
</comment>
<dbReference type="Proteomes" id="UP000235965">
    <property type="component" value="Unassembled WGS sequence"/>
</dbReference>
<organism evidence="1 2">
    <name type="scientific">Cryptotermes secundus</name>
    <dbReference type="NCBI Taxonomy" id="105785"/>
    <lineage>
        <taxon>Eukaryota</taxon>
        <taxon>Metazoa</taxon>
        <taxon>Ecdysozoa</taxon>
        <taxon>Arthropoda</taxon>
        <taxon>Hexapoda</taxon>
        <taxon>Insecta</taxon>
        <taxon>Pterygota</taxon>
        <taxon>Neoptera</taxon>
        <taxon>Polyneoptera</taxon>
        <taxon>Dictyoptera</taxon>
        <taxon>Blattodea</taxon>
        <taxon>Blattoidea</taxon>
        <taxon>Termitoidae</taxon>
        <taxon>Kalotermitidae</taxon>
        <taxon>Cryptotermitinae</taxon>
        <taxon>Cryptotermes</taxon>
    </lineage>
</organism>
<proteinExistence type="predicted"/>
<evidence type="ECO:0000313" key="2">
    <source>
        <dbReference type="Proteomes" id="UP000235965"/>
    </source>
</evidence>
<dbReference type="AlphaFoldDB" id="A0A2J7QVI3"/>
<dbReference type="EMBL" id="NEVH01009910">
    <property type="protein sequence ID" value="PNF32597.1"/>
    <property type="molecule type" value="Genomic_DNA"/>
</dbReference>
<reference evidence="1 2" key="1">
    <citation type="submission" date="2017-12" db="EMBL/GenBank/DDBJ databases">
        <title>Hemimetabolous genomes reveal molecular basis of termite eusociality.</title>
        <authorList>
            <person name="Harrison M.C."/>
            <person name="Jongepier E."/>
            <person name="Robertson H.M."/>
            <person name="Arning N."/>
            <person name="Bitard-Feildel T."/>
            <person name="Chao H."/>
            <person name="Childers C.P."/>
            <person name="Dinh H."/>
            <person name="Doddapaneni H."/>
            <person name="Dugan S."/>
            <person name="Gowin J."/>
            <person name="Greiner C."/>
            <person name="Han Y."/>
            <person name="Hu H."/>
            <person name="Hughes D.S.T."/>
            <person name="Huylmans A.-K."/>
            <person name="Kemena C."/>
            <person name="Kremer L.P.M."/>
            <person name="Lee S.L."/>
            <person name="Lopez-Ezquerra A."/>
            <person name="Mallet L."/>
            <person name="Monroy-Kuhn J.M."/>
            <person name="Moser A."/>
            <person name="Murali S.C."/>
            <person name="Muzny D.M."/>
            <person name="Otani S."/>
            <person name="Piulachs M.-D."/>
            <person name="Poelchau M."/>
            <person name="Qu J."/>
            <person name="Schaub F."/>
            <person name="Wada-Katsumata A."/>
            <person name="Worley K.C."/>
            <person name="Xie Q."/>
            <person name="Ylla G."/>
            <person name="Poulsen M."/>
            <person name="Gibbs R.A."/>
            <person name="Schal C."/>
            <person name="Richards S."/>
            <person name="Belles X."/>
            <person name="Korb J."/>
            <person name="Bornberg-Bauer E."/>
        </authorList>
    </citation>
    <scope>NUCLEOTIDE SEQUENCE [LARGE SCALE GENOMIC DNA]</scope>
    <source>
        <tissue evidence="1">Whole body</tissue>
    </source>
</reference>
<name>A0A2J7QVI3_9NEOP</name>
<keyword evidence="2" id="KW-1185">Reference proteome</keyword>
<evidence type="ECO:0000313" key="1">
    <source>
        <dbReference type="EMBL" id="PNF32597.1"/>
    </source>
</evidence>
<protein>
    <submittedName>
        <fullName evidence="1">Uncharacterized protein</fullName>
    </submittedName>
</protein>
<gene>
    <name evidence="1" type="ORF">B7P43_G18104</name>
</gene>
<sequence>MLCAQNASQRELLEQIHYKVQNVFVSGSDNFQSRGPQFRLEAAIASFSTCK</sequence>
<accession>A0A2J7QVI3</accession>
<dbReference type="InParanoid" id="A0A2J7QVI3"/>